<dbReference type="InterPro" id="IPR026336">
    <property type="entry name" value="PdeM-like"/>
</dbReference>
<dbReference type="NCBIfam" id="TIGR04123">
    <property type="entry name" value="P_estr_lig_assc"/>
    <property type="match status" value="1"/>
</dbReference>
<dbReference type="GO" id="GO:0004519">
    <property type="term" value="F:endonuclease activity"/>
    <property type="evidence" value="ECO:0007669"/>
    <property type="project" value="UniProtKB-KW"/>
</dbReference>
<keyword evidence="2" id="KW-0540">Nuclease</keyword>
<dbReference type="PANTHER" id="PTHR39323">
    <property type="entry name" value="BLR1149 PROTEIN"/>
    <property type="match status" value="1"/>
</dbReference>
<dbReference type="EC" id="3.1.-.-" evidence="2"/>
<dbReference type="EMBL" id="JADKYY010000007">
    <property type="protein sequence ID" value="MBF5027450.1"/>
    <property type="molecule type" value="Genomic_DNA"/>
</dbReference>
<accession>A0A930YW92</accession>
<dbReference type="PANTHER" id="PTHR39323:SF1">
    <property type="entry name" value="BLR1149 PROTEIN"/>
    <property type="match status" value="1"/>
</dbReference>
<keyword evidence="2" id="KW-0255">Endonuclease</keyword>
<dbReference type="GO" id="GO:0016787">
    <property type="term" value="F:hydrolase activity"/>
    <property type="evidence" value="ECO:0007669"/>
    <property type="project" value="UniProtKB-KW"/>
</dbReference>
<dbReference type="SUPFAM" id="SSF56300">
    <property type="entry name" value="Metallo-dependent phosphatases"/>
    <property type="match status" value="1"/>
</dbReference>
<keyword evidence="3" id="KW-1185">Reference proteome</keyword>
<evidence type="ECO:0000259" key="1">
    <source>
        <dbReference type="Pfam" id="PF00149"/>
    </source>
</evidence>
<organism evidence="2 3">
    <name type="scientific">Planobacterium oryzisoli</name>
    <dbReference type="NCBI Taxonomy" id="2771435"/>
    <lineage>
        <taxon>Bacteria</taxon>
        <taxon>Pseudomonadati</taxon>
        <taxon>Bacteroidota</taxon>
        <taxon>Flavobacteriia</taxon>
        <taxon>Flavobacteriales</taxon>
        <taxon>Weeksellaceae</taxon>
        <taxon>Chryseobacterium group</taxon>
        <taxon>Chryseobacterium</taxon>
    </lineage>
</organism>
<reference evidence="2" key="1">
    <citation type="submission" date="2020-11" db="EMBL/GenBank/DDBJ databases">
        <title>Genome seq and assembly of Planobacterium sp.</title>
        <authorList>
            <person name="Chhetri G."/>
        </authorList>
    </citation>
    <scope>NUCLEOTIDE SEQUENCE</scope>
    <source>
        <strain evidence="2">GCR5</strain>
    </source>
</reference>
<dbReference type="Proteomes" id="UP000694480">
    <property type="component" value="Unassembled WGS sequence"/>
</dbReference>
<proteinExistence type="predicted"/>
<name>A0A930YW92_9FLAO</name>
<evidence type="ECO:0000313" key="3">
    <source>
        <dbReference type="Proteomes" id="UP000694480"/>
    </source>
</evidence>
<dbReference type="Gene3D" id="3.60.21.10">
    <property type="match status" value="1"/>
</dbReference>
<dbReference type="PIRSF" id="PIRSF000887">
    <property type="entry name" value="Pesterase_MJ0037"/>
    <property type="match status" value="1"/>
</dbReference>
<protein>
    <submittedName>
        <fullName evidence="2">Ligase-associated DNA damage response endonuclease PdeM</fullName>
        <ecNumber evidence="2">3.1.-.-</ecNumber>
    </submittedName>
</protein>
<sequence>MQVAEKDIHLRGEHFVLTNQRALYWPRYRSLVLSDLHVGKAAHFRRNGIAVPSSVMHKDLDRLKGLCEFFDAKEIVVAGDLLHASENSDVAYFSQWLEELQGIEIILVEGNHDRISKKRWIEIGIGAVLPELTRGPVTVVHEFKADFTGFQINGHVHPGVVLQSKTGRLRLPCFLHNPGSLLLPAFSTFTGLDTTRTPKGDVYCFDEDSIFTI</sequence>
<dbReference type="AlphaFoldDB" id="A0A930YW92"/>
<keyword evidence="2" id="KW-0378">Hydrolase</keyword>
<feature type="domain" description="Calcineurin-like phosphoesterase" evidence="1">
    <location>
        <begin position="29"/>
        <end position="120"/>
    </location>
</feature>
<dbReference type="InterPro" id="IPR004843">
    <property type="entry name" value="Calcineurin-like_PHP"/>
</dbReference>
<dbReference type="RefSeq" id="WP_194739382.1">
    <property type="nucleotide sequence ID" value="NZ_JADKYY010000007.1"/>
</dbReference>
<dbReference type="GO" id="GO:0016874">
    <property type="term" value="F:ligase activity"/>
    <property type="evidence" value="ECO:0007669"/>
    <property type="project" value="UniProtKB-KW"/>
</dbReference>
<evidence type="ECO:0000313" key="2">
    <source>
        <dbReference type="EMBL" id="MBF5027450.1"/>
    </source>
</evidence>
<dbReference type="Pfam" id="PF00149">
    <property type="entry name" value="Metallophos"/>
    <property type="match status" value="1"/>
</dbReference>
<keyword evidence="2" id="KW-0436">Ligase</keyword>
<gene>
    <name evidence="2" type="primary">pdeM</name>
    <name evidence="2" type="ORF">IC612_06535</name>
</gene>
<dbReference type="InterPro" id="IPR029052">
    <property type="entry name" value="Metallo-depent_PP-like"/>
</dbReference>
<dbReference type="InterPro" id="IPR024173">
    <property type="entry name" value="Pesterase_MJ0037-like"/>
</dbReference>
<comment type="caution">
    <text evidence="2">The sequence shown here is derived from an EMBL/GenBank/DDBJ whole genome shotgun (WGS) entry which is preliminary data.</text>
</comment>